<dbReference type="Proteomes" id="UP000663866">
    <property type="component" value="Unassembled WGS sequence"/>
</dbReference>
<proteinExistence type="predicted"/>
<reference evidence="1" key="1">
    <citation type="submission" date="2021-02" db="EMBL/GenBank/DDBJ databases">
        <authorList>
            <person name="Nowell W R."/>
        </authorList>
    </citation>
    <scope>NUCLEOTIDE SEQUENCE</scope>
</reference>
<protein>
    <submittedName>
        <fullName evidence="1">Uncharacterized protein</fullName>
    </submittedName>
</protein>
<sequence>GSERWYDKFRCMLTRQDQPQWFAKSLFAECARLYSPTDGPKKVIITPIIPEVPTATCFFPDNFTGEWINTANVNARTIINA</sequence>
<evidence type="ECO:0000313" key="1">
    <source>
        <dbReference type="EMBL" id="CAF4679844.1"/>
    </source>
</evidence>
<feature type="non-terminal residue" evidence="1">
    <location>
        <position position="1"/>
    </location>
</feature>
<comment type="caution">
    <text evidence="1">The sequence shown here is derived from an EMBL/GenBank/DDBJ whole genome shotgun (WGS) entry which is preliminary data.</text>
</comment>
<organism evidence="1 2">
    <name type="scientific">Rotaria magnacalcarata</name>
    <dbReference type="NCBI Taxonomy" id="392030"/>
    <lineage>
        <taxon>Eukaryota</taxon>
        <taxon>Metazoa</taxon>
        <taxon>Spiralia</taxon>
        <taxon>Gnathifera</taxon>
        <taxon>Rotifera</taxon>
        <taxon>Eurotatoria</taxon>
        <taxon>Bdelloidea</taxon>
        <taxon>Philodinida</taxon>
        <taxon>Philodinidae</taxon>
        <taxon>Rotaria</taxon>
    </lineage>
</organism>
<evidence type="ECO:0000313" key="2">
    <source>
        <dbReference type="Proteomes" id="UP000663866"/>
    </source>
</evidence>
<feature type="non-terminal residue" evidence="1">
    <location>
        <position position="81"/>
    </location>
</feature>
<gene>
    <name evidence="1" type="ORF">OVN521_LOCUS47691</name>
</gene>
<dbReference type="AlphaFoldDB" id="A0A821H8Z3"/>
<keyword evidence="2" id="KW-1185">Reference proteome</keyword>
<name>A0A821H8Z3_9BILA</name>
<accession>A0A821H8Z3</accession>
<dbReference type="EMBL" id="CAJOBG010095072">
    <property type="protein sequence ID" value="CAF4679844.1"/>
    <property type="molecule type" value="Genomic_DNA"/>
</dbReference>